<dbReference type="AlphaFoldDB" id="A0AA40SYI9"/>
<evidence type="ECO:0000256" key="1">
    <source>
        <dbReference type="SAM" id="SignalP"/>
    </source>
</evidence>
<reference evidence="3" key="1">
    <citation type="submission" date="2019-07" db="EMBL/GenBank/DDBJ databases">
        <title>Toxilogical consequences of a new and cryptic species of cyanobacteria (Komarekiella delphini-convector) recovered from the epidermis of a bottlenose dolphin and 1500 ft. in the air.</title>
        <authorList>
            <person name="Brown A.O."/>
            <person name="Dvorak P."/>
            <person name="Villanueva C.D."/>
            <person name="Foss A.J."/>
            <person name="Garvey A.D."/>
            <person name="Gibson Q.A."/>
            <person name="Johansen J.R."/>
            <person name="Casamatta D.A."/>
        </authorList>
    </citation>
    <scope>NUCLEOTIDE SEQUENCE</scope>
    <source>
        <strain evidence="3">SJRDD-AB1</strain>
    </source>
</reference>
<accession>A0AA40SYI9</accession>
<proteinExistence type="predicted"/>
<sequence>MKKNLLFAGIFMATWVGTLIPSAFAASLCSVGQKAEVLWKGRWYPATVLNVDVNKCYITYDGYDSSWNEWVETARFRASFKKGDSVRILWRGKWYQGRVLEVSKKLYKITYDGYDSSWDEWVEPARVSR</sequence>
<keyword evidence="1" id="KW-0732">Signal</keyword>
<dbReference type="InterPro" id="IPR008395">
    <property type="entry name" value="Agenet-like_dom"/>
</dbReference>
<feature type="signal peptide" evidence="1">
    <location>
        <begin position="1"/>
        <end position="25"/>
    </location>
</feature>
<dbReference type="RefSeq" id="WP_191758540.1">
    <property type="nucleotide sequence ID" value="NZ_VJXY01000016.1"/>
</dbReference>
<evidence type="ECO:0000259" key="2">
    <source>
        <dbReference type="Pfam" id="PF05641"/>
    </source>
</evidence>
<dbReference type="Proteomes" id="UP001165986">
    <property type="component" value="Unassembled WGS sequence"/>
</dbReference>
<dbReference type="Gene3D" id="2.30.30.140">
    <property type="match status" value="2"/>
</dbReference>
<dbReference type="InterPro" id="IPR016197">
    <property type="entry name" value="Chromo-like_dom_sf"/>
</dbReference>
<feature type="domain" description="Agenet-like" evidence="2">
    <location>
        <begin position="32"/>
        <end position="74"/>
    </location>
</feature>
<feature type="chain" id="PRO_5041406994" evidence="1">
    <location>
        <begin position="26"/>
        <end position="129"/>
    </location>
</feature>
<comment type="caution">
    <text evidence="3">The sequence shown here is derived from an EMBL/GenBank/DDBJ whole genome shotgun (WGS) entry which is preliminary data.</text>
</comment>
<name>A0AA40SYI9_9NOST</name>
<evidence type="ECO:0000313" key="3">
    <source>
        <dbReference type="EMBL" id="MBD6617320.1"/>
    </source>
</evidence>
<keyword evidence="4" id="KW-1185">Reference proteome</keyword>
<protein>
    <submittedName>
        <fullName evidence="3">RNA-binding protein</fullName>
    </submittedName>
</protein>
<gene>
    <name evidence="3" type="ORF">FNW02_16170</name>
</gene>
<dbReference type="Pfam" id="PF05641">
    <property type="entry name" value="Agenet"/>
    <property type="match status" value="1"/>
</dbReference>
<dbReference type="SUPFAM" id="SSF54160">
    <property type="entry name" value="Chromo domain-like"/>
    <property type="match status" value="2"/>
</dbReference>
<organism evidence="3 4">
    <name type="scientific">Komarekiella delphini-convector SJRDD-AB1</name>
    <dbReference type="NCBI Taxonomy" id="2593771"/>
    <lineage>
        <taxon>Bacteria</taxon>
        <taxon>Bacillati</taxon>
        <taxon>Cyanobacteriota</taxon>
        <taxon>Cyanophyceae</taxon>
        <taxon>Nostocales</taxon>
        <taxon>Nostocaceae</taxon>
        <taxon>Komarekiella</taxon>
        <taxon>Komarekiella delphini-convector</taxon>
    </lineage>
</organism>
<dbReference type="EMBL" id="VJXY01000016">
    <property type="protein sequence ID" value="MBD6617320.1"/>
    <property type="molecule type" value="Genomic_DNA"/>
</dbReference>
<evidence type="ECO:0000313" key="4">
    <source>
        <dbReference type="Proteomes" id="UP001165986"/>
    </source>
</evidence>